<keyword evidence="6" id="KW-1185">Reference proteome</keyword>
<dbReference type="InterPro" id="IPR009003">
    <property type="entry name" value="Peptidase_S1_PA"/>
</dbReference>
<evidence type="ECO:0000313" key="6">
    <source>
        <dbReference type="Proteomes" id="UP001652661"/>
    </source>
</evidence>
<evidence type="ECO:0000313" key="7">
    <source>
        <dbReference type="RefSeq" id="XP_070140496.1"/>
    </source>
</evidence>
<feature type="domain" description="Peptidase S1" evidence="5">
    <location>
        <begin position="37"/>
        <end position="363"/>
    </location>
</feature>
<proteinExistence type="inferred from homology"/>
<dbReference type="PANTHER" id="PTHR24256">
    <property type="entry name" value="TRYPTASE-RELATED"/>
    <property type="match status" value="1"/>
</dbReference>
<dbReference type="PRINTS" id="PR00722">
    <property type="entry name" value="CHYMOTRYPSIN"/>
</dbReference>
<keyword evidence="1" id="KW-1015">Disulfide bond</keyword>
<evidence type="ECO:0000256" key="3">
    <source>
        <dbReference type="RuleBase" id="RU363034"/>
    </source>
</evidence>
<keyword evidence="3" id="KW-0645">Protease</keyword>
<evidence type="ECO:0000256" key="1">
    <source>
        <dbReference type="ARBA" id="ARBA00023157"/>
    </source>
</evidence>
<keyword evidence="3" id="KW-0378">Hydrolase</keyword>
<dbReference type="RefSeq" id="XP_070140496.1">
    <property type="nucleotide sequence ID" value="XM_070284395.1"/>
</dbReference>
<dbReference type="CDD" id="cd00190">
    <property type="entry name" value="Tryp_SPc"/>
    <property type="match status" value="1"/>
</dbReference>
<feature type="chain" id="PRO_5047158626" evidence="4">
    <location>
        <begin position="19"/>
        <end position="363"/>
    </location>
</feature>
<comment type="similarity">
    <text evidence="2">Belongs to the peptidase S1 family. CLIP subfamily.</text>
</comment>
<reference evidence="7" key="2">
    <citation type="submission" date="2025-08" db="UniProtKB">
        <authorList>
            <consortium name="RefSeq"/>
        </authorList>
    </citation>
    <scope>IDENTIFICATION</scope>
    <source>
        <strain evidence="7">14028-0561.14</strain>
        <tissue evidence="7">Whole fly</tissue>
    </source>
</reference>
<dbReference type="InterPro" id="IPR018114">
    <property type="entry name" value="TRYPSIN_HIS"/>
</dbReference>
<dbReference type="SUPFAM" id="SSF50494">
    <property type="entry name" value="Trypsin-like serine proteases"/>
    <property type="match status" value="2"/>
</dbReference>
<dbReference type="Pfam" id="PF00089">
    <property type="entry name" value="Trypsin"/>
    <property type="match status" value="2"/>
</dbReference>
<accession>A0ABM4GCQ9</accession>
<dbReference type="InterPro" id="IPR001314">
    <property type="entry name" value="Peptidase_S1A"/>
</dbReference>
<evidence type="ECO:0000259" key="5">
    <source>
        <dbReference type="PROSITE" id="PS50240"/>
    </source>
</evidence>
<dbReference type="Gene3D" id="2.40.10.10">
    <property type="entry name" value="Trypsin-like serine proteases"/>
    <property type="match status" value="3"/>
</dbReference>
<dbReference type="InterPro" id="IPR051487">
    <property type="entry name" value="Ser/Thr_Proteases_Immune/Dev"/>
</dbReference>
<organism evidence="6 7">
    <name type="scientific">Drosophila kikkawai</name>
    <name type="common">Fruit fly</name>
    <dbReference type="NCBI Taxonomy" id="30033"/>
    <lineage>
        <taxon>Eukaryota</taxon>
        <taxon>Metazoa</taxon>
        <taxon>Ecdysozoa</taxon>
        <taxon>Arthropoda</taxon>
        <taxon>Hexapoda</taxon>
        <taxon>Insecta</taxon>
        <taxon>Pterygota</taxon>
        <taxon>Neoptera</taxon>
        <taxon>Endopterygota</taxon>
        <taxon>Diptera</taxon>
        <taxon>Brachycera</taxon>
        <taxon>Muscomorpha</taxon>
        <taxon>Ephydroidea</taxon>
        <taxon>Drosophilidae</taxon>
        <taxon>Drosophila</taxon>
        <taxon>Sophophora</taxon>
    </lineage>
</organism>
<evidence type="ECO:0000256" key="2">
    <source>
        <dbReference type="ARBA" id="ARBA00024195"/>
    </source>
</evidence>
<dbReference type="SMART" id="SM00020">
    <property type="entry name" value="Tryp_SPc"/>
    <property type="match status" value="1"/>
</dbReference>
<keyword evidence="3" id="KW-0720">Serine protease</keyword>
<dbReference type="InterPro" id="IPR043504">
    <property type="entry name" value="Peptidase_S1_PA_chymotrypsin"/>
</dbReference>
<dbReference type="PROSITE" id="PS00134">
    <property type="entry name" value="TRYPSIN_HIS"/>
    <property type="match status" value="1"/>
</dbReference>
<feature type="signal peptide" evidence="4">
    <location>
        <begin position="1"/>
        <end position="18"/>
    </location>
</feature>
<dbReference type="Proteomes" id="UP001652661">
    <property type="component" value="Chromosome 2R"/>
</dbReference>
<name>A0ABM4GCQ9_DROKI</name>
<dbReference type="PROSITE" id="PS00135">
    <property type="entry name" value="TRYPSIN_SER"/>
    <property type="match status" value="2"/>
</dbReference>
<dbReference type="GeneID" id="108082302"/>
<gene>
    <name evidence="7" type="primary">LOC108082302</name>
</gene>
<evidence type="ECO:0000256" key="4">
    <source>
        <dbReference type="SAM" id="SignalP"/>
    </source>
</evidence>
<sequence>MKCLLVLLIWLVWHKGSASFLDEDCALIRSSDVDFRVSRGHRAKLGDTPWMAVVSNQNDFLCGGTLITEKFVLTAAHCLDGQSQLFVKLGVYDRSCATQSCRGVENYNITRVIIHPDFNPNQNTNDIGLLELDSKVQYKDHIRPICIVTDDAINMNNINAFTAFGWGKTETGQASEVLMAVRLFRRASEECHFELMHQVREHQICAGSATGDTCEGDSGGPLAFHDGERYIQVGIVSYDHIQPICVVTDDAINVNNINVFTAFGWGQTQTGRASQLLMAVRLFRRDSEECHFEFRHQVRDNQICAGSARGDTCHGDSGGPLTTVVGERYIQVGIVSYGTGMCNASAIYTDVWSYIDWIVSNTW</sequence>
<dbReference type="InterPro" id="IPR001254">
    <property type="entry name" value="Trypsin_dom"/>
</dbReference>
<dbReference type="InterPro" id="IPR033116">
    <property type="entry name" value="TRYPSIN_SER"/>
</dbReference>
<dbReference type="PROSITE" id="PS50240">
    <property type="entry name" value="TRYPSIN_DOM"/>
    <property type="match status" value="1"/>
</dbReference>
<keyword evidence="4" id="KW-0732">Signal</keyword>
<protein>
    <submittedName>
        <fullName evidence="7">Chymotrypsin-like protease CTRL-1</fullName>
    </submittedName>
</protein>
<reference evidence="6" key="1">
    <citation type="submission" date="2025-05" db="UniProtKB">
        <authorList>
            <consortium name="RefSeq"/>
        </authorList>
    </citation>
    <scope>NUCLEOTIDE SEQUENCE [LARGE SCALE GENOMIC DNA]</scope>
    <source>
        <strain evidence="6">14028-0561.14</strain>
    </source>
</reference>